<gene>
    <name evidence="2" type="ORF">HH215_14055</name>
</gene>
<keyword evidence="3" id="KW-1185">Reference proteome</keyword>
<evidence type="ECO:0000313" key="3">
    <source>
        <dbReference type="Proteomes" id="UP000502248"/>
    </source>
</evidence>
<dbReference type="KEGG" id="cheb:HH215_14055"/>
<keyword evidence="1" id="KW-0812">Transmembrane</keyword>
<keyword evidence="1" id="KW-1133">Transmembrane helix</keyword>
<feature type="transmembrane region" description="Helical" evidence="1">
    <location>
        <begin position="12"/>
        <end position="35"/>
    </location>
</feature>
<evidence type="ECO:0000256" key="1">
    <source>
        <dbReference type="SAM" id="Phobius"/>
    </source>
</evidence>
<sequence length="54" mass="6362">MLRLGNKTGIRFRLVSAYIVLITIPLALLGVRYYWTSKEVVSEIVQKNQRQIRR</sequence>
<dbReference type="RefSeq" id="WP_169280485.1">
    <property type="nucleotide sequence ID" value="NZ_CP051680.1"/>
</dbReference>
<reference evidence="2 3" key="1">
    <citation type="submission" date="2020-04" db="EMBL/GenBank/DDBJ databases">
        <title>Genome sequencing of novel species.</title>
        <authorList>
            <person name="Heo J."/>
            <person name="Kim S.-J."/>
            <person name="Kim J.-S."/>
            <person name="Hong S.-B."/>
            <person name="Kwon S.-W."/>
        </authorList>
    </citation>
    <scope>NUCLEOTIDE SEQUENCE [LARGE SCALE GENOMIC DNA]</scope>
    <source>
        <strain evidence="2 3">MFER-1</strain>
    </source>
</reference>
<evidence type="ECO:0000313" key="2">
    <source>
        <dbReference type="EMBL" id="QJD84201.1"/>
    </source>
</evidence>
<proteinExistence type="predicted"/>
<dbReference type="AlphaFoldDB" id="A0A7Z2ZLE3"/>
<keyword evidence="1" id="KW-0472">Membrane</keyword>
<accession>A0A7Z2ZLE3</accession>
<dbReference type="EMBL" id="CP051680">
    <property type="protein sequence ID" value="QJD84201.1"/>
    <property type="molecule type" value="Genomic_DNA"/>
</dbReference>
<dbReference type="Proteomes" id="UP000502248">
    <property type="component" value="Chromosome"/>
</dbReference>
<name>A0A7Z2ZLE3_9BACL</name>
<protein>
    <submittedName>
        <fullName evidence="2">Uncharacterized protein</fullName>
    </submittedName>
</protein>
<organism evidence="2 3">
    <name type="scientific">Cohnella herbarum</name>
    <dbReference type="NCBI Taxonomy" id="2728023"/>
    <lineage>
        <taxon>Bacteria</taxon>
        <taxon>Bacillati</taxon>
        <taxon>Bacillota</taxon>
        <taxon>Bacilli</taxon>
        <taxon>Bacillales</taxon>
        <taxon>Paenibacillaceae</taxon>
        <taxon>Cohnella</taxon>
    </lineage>
</organism>